<dbReference type="AlphaFoldDB" id="A8ZTY0"/>
<dbReference type="Proteomes" id="UP000008561">
    <property type="component" value="Chromosome"/>
</dbReference>
<evidence type="ECO:0000313" key="2">
    <source>
        <dbReference type="EMBL" id="ABW67913.1"/>
    </source>
</evidence>
<dbReference type="Gene3D" id="3.40.930.10">
    <property type="entry name" value="Mannitol-specific EII, Chain A"/>
    <property type="match status" value="1"/>
</dbReference>
<sequence length="175" mass="19465">MRPSATAIHLNELITEERVVFLDETTRIPAIRQLVRHACRLVPGMKKNILEAAVMERERIVTTGIGLGVAIPHARLAGISDFFIILGIATSPIAWHAADGRPVTIIFLVCGPEAGAGDLREKSRLAEVYLRIIARLMLLIKDEKYRTALVRAQRATEVVDLVRHFDRAGENRDTP</sequence>
<reference evidence="2 3" key="1">
    <citation type="submission" date="2007-10" db="EMBL/GenBank/DDBJ databases">
        <title>Complete sequence of Desulfococcus oleovorans Hxd3.</title>
        <authorList>
            <consortium name="US DOE Joint Genome Institute"/>
            <person name="Copeland A."/>
            <person name="Lucas S."/>
            <person name="Lapidus A."/>
            <person name="Barry K."/>
            <person name="Glavina del Rio T."/>
            <person name="Dalin E."/>
            <person name="Tice H."/>
            <person name="Pitluck S."/>
            <person name="Kiss H."/>
            <person name="Brettin T."/>
            <person name="Bruce D."/>
            <person name="Detter J.C."/>
            <person name="Han C."/>
            <person name="Schmutz J."/>
            <person name="Larimer F."/>
            <person name="Land M."/>
            <person name="Hauser L."/>
            <person name="Kyrpides N."/>
            <person name="Kim E."/>
            <person name="Wawrik B."/>
            <person name="Richardson P."/>
        </authorList>
    </citation>
    <scope>NUCLEOTIDE SEQUENCE [LARGE SCALE GENOMIC DNA]</scope>
    <source>
        <strain evidence="3">DSM 6200 / JCM 39069 / Hxd3</strain>
    </source>
</reference>
<dbReference type="PANTHER" id="PTHR47738">
    <property type="entry name" value="PTS SYSTEM FRUCTOSE-LIKE EIIA COMPONENT-RELATED"/>
    <property type="match status" value="1"/>
</dbReference>
<dbReference type="Pfam" id="PF00359">
    <property type="entry name" value="PTS_EIIA_2"/>
    <property type="match status" value="1"/>
</dbReference>
<dbReference type="PROSITE" id="PS51094">
    <property type="entry name" value="PTS_EIIA_TYPE_2"/>
    <property type="match status" value="1"/>
</dbReference>
<name>A8ZTY0_DESOH</name>
<dbReference type="STRING" id="96561.Dole_2109"/>
<dbReference type="eggNOG" id="COG1762">
    <property type="taxonomic scope" value="Bacteria"/>
</dbReference>
<dbReference type="PANTHER" id="PTHR47738:SF2">
    <property type="entry name" value="PTS SYSTEM FRUCTOSE-LIKE EIIA COMPONENT"/>
    <property type="match status" value="1"/>
</dbReference>
<gene>
    <name evidence="2" type="ordered locus">Dole_2109</name>
</gene>
<dbReference type="RefSeq" id="WP_012175525.1">
    <property type="nucleotide sequence ID" value="NC_009943.1"/>
</dbReference>
<dbReference type="SUPFAM" id="SSF55804">
    <property type="entry name" value="Phoshotransferase/anion transport protein"/>
    <property type="match status" value="1"/>
</dbReference>
<evidence type="ECO:0000313" key="3">
    <source>
        <dbReference type="Proteomes" id="UP000008561"/>
    </source>
</evidence>
<dbReference type="KEGG" id="dol:Dole_2109"/>
<dbReference type="InterPro" id="IPR016152">
    <property type="entry name" value="PTrfase/Anion_transptr"/>
</dbReference>
<dbReference type="OrthoDB" id="95460at2"/>
<dbReference type="HOGENOM" id="CLU_072531_5_0_7"/>
<organism evidence="2 3">
    <name type="scientific">Desulfosudis oleivorans (strain DSM 6200 / JCM 39069 / Hxd3)</name>
    <name type="common">Desulfococcus oleovorans</name>
    <dbReference type="NCBI Taxonomy" id="96561"/>
    <lineage>
        <taxon>Bacteria</taxon>
        <taxon>Pseudomonadati</taxon>
        <taxon>Thermodesulfobacteriota</taxon>
        <taxon>Desulfobacteria</taxon>
        <taxon>Desulfobacterales</taxon>
        <taxon>Desulfosudaceae</taxon>
        <taxon>Desulfosudis</taxon>
    </lineage>
</organism>
<keyword evidence="3" id="KW-1185">Reference proteome</keyword>
<dbReference type="InterPro" id="IPR051541">
    <property type="entry name" value="PTS_SugarTrans_NitroReg"/>
</dbReference>
<feature type="domain" description="PTS EIIA type-2" evidence="1">
    <location>
        <begin position="12"/>
        <end position="165"/>
    </location>
</feature>
<evidence type="ECO:0000259" key="1">
    <source>
        <dbReference type="PROSITE" id="PS51094"/>
    </source>
</evidence>
<dbReference type="InterPro" id="IPR002178">
    <property type="entry name" value="PTS_EIIA_type-2_dom"/>
</dbReference>
<dbReference type="EMBL" id="CP000859">
    <property type="protein sequence ID" value="ABW67913.1"/>
    <property type="molecule type" value="Genomic_DNA"/>
</dbReference>
<accession>A8ZTY0</accession>
<protein>
    <submittedName>
        <fullName evidence="2">Putative PTS IIA-like nitrogen-regulatory protein PtsN</fullName>
    </submittedName>
</protein>
<proteinExistence type="predicted"/>
<dbReference type="PROSITE" id="PS00372">
    <property type="entry name" value="PTS_EIIA_TYPE_2_HIS"/>
    <property type="match status" value="1"/>
</dbReference>